<accession>A0ABV6FQX9</accession>
<keyword evidence="1" id="KW-0732">Signal</keyword>
<dbReference type="Proteomes" id="UP001589797">
    <property type="component" value="Unassembled WGS sequence"/>
</dbReference>
<sequence>MKKLFTICLFFLSTAVFAQNEEAVENAQEAHEEVKLWDSDLSVGLNFNQASFSGNWRSGGVNSIAFGSILTGKANYTKDKFSWDNQLEMIYGIVKNDGQGVRKSNDRIFLDSKVGYQVSDHWSYFGAVNFITQFTDGYDYSQDERVLISGFFSPAFLTTGIGMEYKPNDAFALRIAPISPRFTFVTNPAIAENVPTNYGVPLGQKVRTEWLAFQLFMTYNKQINENLAINTRYQMFANYETLAFKTIDHRLDVTMIAKMTKFIDVTFTSINVYDIDMDPGIQFSQALALGIVYKVSNKK</sequence>
<feature type="chain" id="PRO_5046712230" evidence="1">
    <location>
        <begin position="19"/>
        <end position="299"/>
    </location>
</feature>
<dbReference type="Pfam" id="PF11276">
    <property type="entry name" value="DUF3078"/>
    <property type="match status" value="1"/>
</dbReference>
<protein>
    <submittedName>
        <fullName evidence="2">DUF3078 domain-containing protein</fullName>
    </submittedName>
</protein>
<evidence type="ECO:0000313" key="3">
    <source>
        <dbReference type="Proteomes" id="UP001589797"/>
    </source>
</evidence>
<reference evidence="2 3" key="1">
    <citation type="submission" date="2024-09" db="EMBL/GenBank/DDBJ databases">
        <authorList>
            <person name="Sun Q."/>
            <person name="Mori K."/>
        </authorList>
    </citation>
    <scope>NUCLEOTIDE SEQUENCE [LARGE SCALE GENOMIC DNA]</scope>
    <source>
        <strain evidence="2 3">CCM 7650</strain>
    </source>
</reference>
<name>A0ABV6FQX9_9BACT</name>
<dbReference type="InterPro" id="IPR021428">
    <property type="entry name" value="DUF3078"/>
</dbReference>
<dbReference type="EMBL" id="JBHLWI010000009">
    <property type="protein sequence ID" value="MFC0262032.1"/>
    <property type="molecule type" value="Genomic_DNA"/>
</dbReference>
<organism evidence="2 3">
    <name type="scientific">Fontibacter flavus</name>
    <dbReference type="NCBI Taxonomy" id="654838"/>
    <lineage>
        <taxon>Bacteria</taxon>
        <taxon>Pseudomonadati</taxon>
        <taxon>Bacteroidota</taxon>
        <taxon>Cytophagia</taxon>
        <taxon>Cytophagales</taxon>
        <taxon>Cyclobacteriaceae</taxon>
        <taxon>Fontibacter</taxon>
    </lineage>
</organism>
<dbReference type="RefSeq" id="WP_382386474.1">
    <property type="nucleotide sequence ID" value="NZ_JBHLWI010000009.1"/>
</dbReference>
<evidence type="ECO:0000313" key="2">
    <source>
        <dbReference type="EMBL" id="MFC0262032.1"/>
    </source>
</evidence>
<gene>
    <name evidence="2" type="ORF">ACFFIP_05000</name>
</gene>
<keyword evidence="3" id="KW-1185">Reference proteome</keyword>
<proteinExistence type="predicted"/>
<evidence type="ECO:0000256" key="1">
    <source>
        <dbReference type="SAM" id="SignalP"/>
    </source>
</evidence>
<comment type="caution">
    <text evidence="2">The sequence shown here is derived from an EMBL/GenBank/DDBJ whole genome shotgun (WGS) entry which is preliminary data.</text>
</comment>
<feature type="signal peptide" evidence="1">
    <location>
        <begin position="1"/>
        <end position="18"/>
    </location>
</feature>